<keyword evidence="2" id="KW-0808">Transferase</keyword>
<dbReference type="EMBL" id="DS995701">
    <property type="protein sequence ID" value="EEQ27533.1"/>
    <property type="molecule type" value="Genomic_DNA"/>
</dbReference>
<protein>
    <submittedName>
        <fullName evidence="2">Acetyltransferase</fullName>
    </submittedName>
</protein>
<dbReference type="PANTHER" id="PTHR43328:SF1">
    <property type="entry name" value="N-ACETYLTRANSFERASE DOMAIN-CONTAINING PROTEIN"/>
    <property type="match status" value="1"/>
</dbReference>
<dbReference type="Proteomes" id="UP000002035">
    <property type="component" value="Unassembled WGS sequence"/>
</dbReference>
<organism evidence="2 3">
    <name type="scientific">Arthroderma otae (strain ATCC MYA-4605 / CBS 113480)</name>
    <name type="common">Microsporum canis</name>
    <dbReference type="NCBI Taxonomy" id="554155"/>
    <lineage>
        <taxon>Eukaryota</taxon>
        <taxon>Fungi</taxon>
        <taxon>Dikarya</taxon>
        <taxon>Ascomycota</taxon>
        <taxon>Pezizomycotina</taxon>
        <taxon>Eurotiomycetes</taxon>
        <taxon>Eurotiomycetidae</taxon>
        <taxon>Onygenales</taxon>
        <taxon>Arthrodermataceae</taxon>
        <taxon>Microsporum</taxon>
    </lineage>
</organism>
<dbReference type="Gene3D" id="3.40.630.30">
    <property type="match status" value="1"/>
</dbReference>
<dbReference type="OMA" id="RMNLHLL"/>
<name>C5FCJ9_ARTOC</name>
<evidence type="ECO:0000259" key="1">
    <source>
        <dbReference type="Pfam" id="PF13302"/>
    </source>
</evidence>
<evidence type="ECO:0000313" key="2">
    <source>
        <dbReference type="EMBL" id="EEQ27533.1"/>
    </source>
</evidence>
<dbReference type="HOGENOM" id="CLU_073647_0_0_1"/>
<keyword evidence="3" id="KW-1185">Reference proteome</keyword>
<dbReference type="Pfam" id="PF13302">
    <property type="entry name" value="Acetyltransf_3"/>
    <property type="match status" value="1"/>
</dbReference>
<dbReference type="AlphaFoldDB" id="C5FCJ9"/>
<dbReference type="OrthoDB" id="630895at2759"/>
<reference evidence="3" key="1">
    <citation type="journal article" date="2012" name="MBio">
        <title>Comparative genome analysis of Trichophyton rubrum and related dermatophytes reveals candidate genes involved in infection.</title>
        <authorList>
            <person name="Martinez D.A."/>
            <person name="Oliver B.G."/>
            <person name="Graeser Y."/>
            <person name="Goldberg J.M."/>
            <person name="Li W."/>
            <person name="Martinez-Rossi N.M."/>
            <person name="Monod M."/>
            <person name="Shelest E."/>
            <person name="Barton R.C."/>
            <person name="Birch E."/>
            <person name="Brakhage A.A."/>
            <person name="Chen Z."/>
            <person name="Gurr S.J."/>
            <person name="Heiman D."/>
            <person name="Heitman J."/>
            <person name="Kosti I."/>
            <person name="Rossi A."/>
            <person name="Saif S."/>
            <person name="Samalova M."/>
            <person name="Saunders C.W."/>
            <person name="Shea T."/>
            <person name="Summerbell R.C."/>
            <person name="Xu J."/>
            <person name="Young S."/>
            <person name="Zeng Q."/>
            <person name="Birren B.W."/>
            <person name="Cuomo C.A."/>
            <person name="White T.C."/>
        </authorList>
    </citation>
    <scope>NUCLEOTIDE SEQUENCE [LARGE SCALE GENOMIC DNA]</scope>
    <source>
        <strain evidence="3">ATCC MYA-4605 / CBS 113480</strain>
    </source>
</reference>
<dbReference type="eggNOG" id="ENOG502S3FV">
    <property type="taxonomic scope" value="Eukaryota"/>
</dbReference>
<dbReference type="VEuPathDB" id="FungiDB:MCYG_00421"/>
<dbReference type="STRING" id="554155.C5FCJ9"/>
<dbReference type="GO" id="GO:0016747">
    <property type="term" value="F:acyltransferase activity, transferring groups other than amino-acyl groups"/>
    <property type="evidence" value="ECO:0007669"/>
    <property type="project" value="InterPro"/>
</dbReference>
<dbReference type="InterPro" id="IPR000182">
    <property type="entry name" value="GNAT_dom"/>
</dbReference>
<accession>C5FCJ9</accession>
<dbReference type="RefSeq" id="XP_002850317.1">
    <property type="nucleotide sequence ID" value="XM_002850271.1"/>
</dbReference>
<dbReference type="InterPro" id="IPR016181">
    <property type="entry name" value="Acyl_CoA_acyltransferase"/>
</dbReference>
<dbReference type="GeneID" id="9225458"/>
<proteinExistence type="predicted"/>
<feature type="domain" description="N-acetyltransferase" evidence="1">
    <location>
        <begin position="22"/>
        <end position="210"/>
    </location>
</feature>
<evidence type="ECO:0000313" key="3">
    <source>
        <dbReference type="Proteomes" id="UP000002035"/>
    </source>
</evidence>
<sequence>MDFLYDRPGGEPYLTIPGRPNLIITPRRPEDVHFAVKVLNNFEVARWLFGPPYPYTLEMAIEYSETAIAQELLVLKEIQDHSSIMNGNGNKNPFVSGCPVGSIREIQPDTGEEVLIGCIGMRRYDYLEIEDDAEREAIVKANEAKEVGDDSIAWAMGNFLDPAYHGRGITTDAARAMIQWGKKHMNMKDIRASMFDGNIASRRVYEKIGFAYLATRKDALTRVESKGGGKITIHVLQLEEY</sequence>
<dbReference type="SUPFAM" id="SSF55729">
    <property type="entry name" value="Acyl-CoA N-acyltransferases (Nat)"/>
    <property type="match status" value="1"/>
</dbReference>
<dbReference type="PANTHER" id="PTHR43328">
    <property type="entry name" value="ACETYLTRANSFERASE-RELATED"/>
    <property type="match status" value="1"/>
</dbReference>
<gene>
    <name evidence="2" type="ORF">MCYG_00421</name>
</gene>